<accession>A0ABX1TZ79</accession>
<dbReference type="Proteomes" id="UP000749010">
    <property type="component" value="Unassembled WGS sequence"/>
</dbReference>
<keyword evidence="2" id="KW-1185">Reference proteome</keyword>
<organism evidence="1 2">
    <name type="scientific">Candidatus Accumulibacter phosphatis</name>
    <dbReference type="NCBI Taxonomy" id="327160"/>
    <lineage>
        <taxon>Bacteria</taxon>
        <taxon>Pseudomonadati</taxon>
        <taxon>Pseudomonadota</taxon>
        <taxon>Betaproteobacteria</taxon>
        <taxon>Candidatus Accumulibacter</taxon>
    </lineage>
</organism>
<dbReference type="RefSeq" id="WP_169067965.1">
    <property type="nucleotide sequence ID" value="NZ_SPMY01000057.1"/>
</dbReference>
<proteinExistence type="predicted"/>
<evidence type="ECO:0000313" key="2">
    <source>
        <dbReference type="Proteomes" id="UP000749010"/>
    </source>
</evidence>
<protein>
    <submittedName>
        <fullName evidence="1">DUF4276 family protein</fullName>
    </submittedName>
</protein>
<dbReference type="EMBL" id="SPMY01000057">
    <property type="protein sequence ID" value="NMQ29505.1"/>
    <property type="molecule type" value="Genomic_DNA"/>
</dbReference>
<sequence>MTRLLIHVEGETEESFVNELLAPHLYTCGYSQVSARLLGNARQRDRRGGIRGWNGVRRDILKHLKEDSACLATTMVDYYGLPQSGEKAWPGRAEAGSLPFARKAATVQDALLADIGSEAGAASLATRFVPYVMMHEFEGLLFSDCAHFAEGIGRAELAPSFQAIRDEFDTPEEINDSPVTAPSKRVQALVPGYEKPLFGTLAALEIGLHAIRAQCPHFRQWLEHIESRPG</sequence>
<gene>
    <name evidence="1" type="ORF">E4Q23_18070</name>
</gene>
<name>A0ABX1TZ79_9PROT</name>
<evidence type="ECO:0000313" key="1">
    <source>
        <dbReference type="EMBL" id="NMQ29505.1"/>
    </source>
</evidence>
<dbReference type="InterPro" id="IPR025455">
    <property type="entry name" value="DUF4276"/>
</dbReference>
<comment type="caution">
    <text evidence="1">The sequence shown here is derived from an EMBL/GenBank/DDBJ whole genome shotgun (WGS) entry which is preliminary data.</text>
</comment>
<reference evidence="1 2" key="1">
    <citation type="submission" date="2019-03" db="EMBL/GenBank/DDBJ databases">
        <title>Metabolic reconstructions from genomes of highly enriched 'Candidatus Accumulibacter' and 'Candidatus Competibacter' bioreactor populations.</title>
        <authorList>
            <person name="Annavajhala M.K."/>
            <person name="Welles L."/>
            <person name="Abbas B."/>
            <person name="Sorokin D."/>
            <person name="Park H."/>
            <person name="Van Loosdrecht M."/>
            <person name="Chandran K."/>
        </authorList>
    </citation>
    <scope>NUCLEOTIDE SEQUENCE [LARGE SCALE GENOMIC DNA]</scope>
    <source>
        <strain evidence="1 2">SBR_S</strain>
    </source>
</reference>
<dbReference type="Pfam" id="PF14103">
    <property type="entry name" value="DUF4276"/>
    <property type="match status" value="1"/>
</dbReference>